<keyword evidence="2" id="KW-0812">Transmembrane</keyword>
<evidence type="ECO:0000313" key="4">
    <source>
        <dbReference type="Proteomes" id="UP000603200"/>
    </source>
</evidence>
<evidence type="ECO:0000256" key="2">
    <source>
        <dbReference type="SAM" id="Phobius"/>
    </source>
</evidence>
<gene>
    <name evidence="3" type="ORF">Ahu01nite_050030</name>
</gene>
<keyword evidence="2" id="KW-0472">Membrane</keyword>
<evidence type="ECO:0000256" key="1">
    <source>
        <dbReference type="SAM" id="MobiDB-lite"/>
    </source>
</evidence>
<keyword evidence="2" id="KW-1133">Transmembrane helix</keyword>
<sequence>MNPHPDLAGSGLGIGQLDDAQDVGRAEAVERGGSHAIDPPTSSRGEVKGGSRIFRAYFLDRFSDPGLNGHDLVHRCDRRAGHRYGKRVSEIPWWGLPLVAAVSALVGAGVAVLVSARNNYVRSRAKRTKRWYAERRDAYVALLTQFERASYRLRAALDSGQPMPAPFTYLDEAGPAVMQVRLLSSGTVRSAALAVHLLLEKLYTPSPTPPPGVEPGKAVREMLGQVSLVMQELEAAIRVELGIEITPPPALPESAPKSRRSTFKRAAAENQESRVTG</sequence>
<dbReference type="EMBL" id="BOMN01000063">
    <property type="protein sequence ID" value="GIE21901.1"/>
    <property type="molecule type" value="Genomic_DNA"/>
</dbReference>
<feature type="region of interest" description="Disordered" evidence="1">
    <location>
        <begin position="246"/>
        <end position="277"/>
    </location>
</feature>
<proteinExistence type="predicted"/>
<comment type="caution">
    <text evidence="3">The sequence shown here is derived from an EMBL/GenBank/DDBJ whole genome shotgun (WGS) entry which is preliminary data.</text>
</comment>
<feature type="transmembrane region" description="Helical" evidence="2">
    <location>
        <begin position="93"/>
        <end position="116"/>
    </location>
</feature>
<dbReference type="Proteomes" id="UP000603200">
    <property type="component" value="Unassembled WGS sequence"/>
</dbReference>
<organism evidence="3 4">
    <name type="scientific">Winogradskya humida</name>
    <dbReference type="NCBI Taxonomy" id="113566"/>
    <lineage>
        <taxon>Bacteria</taxon>
        <taxon>Bacillati</taxon>
        <taxon>Actinomycetota</taxon>
        <taxon>Actinomycetes</taxon>
        <taxon>Micromonosporales</taxon>
        <taxon>Micromonosporaceae</taxon>
        <taxon>Winogradskya</taxon>
    </lineage>
</organism>
<protein>
    <submittedName>
        <fullName evidence="3">Uncharacterized protein</fullName>
    </submittedName>
</protein>
<reference evidence="3 4" key="1">
    <citation type="submission" date="2021-01" db="EMBL/GenBank/DDBJ databases">
        <title>Whole genome shotgun sequence of Actinoplanes humidus NBRC 14915.</title>
        <authorList>
            <person name="Komaki H."/>
            <person name="Tamura T."/>
        </authorList>
    </citation>
    <scope>NUCLEOTIDE SEQUENCE [LARGE SCALE GENOMIC DNA]</scope>
    <source>
        <strain evidence="3 4">NBRC 14915</strain>
    </source>
</reference>
<accession>A0ABQ3ZTH7</accession>
<evidence type="ECO:0000313" key="3">
    <source>
        <dbReference type="EMBL" id="GIE21901.1"/>
    </source>
</evidence>
<keyword evidence="4" id="KW-1185">Reference proteome</keyword>
<name>A0ABQ3ZTH7_9ACTN</name>